<sequence>FKDSAGNVIIKERKGKERKGSVNLCSPIQDPPLETWTESMVSNWLTSIGVKETYIKKLHEEEVDGRILCELSEEYLEKKIGLKSGPALLIIKKRDELINSQKARS</sequence>
<dbReference type="AlphaFoldDB" id="A0A672LVA4"/>
<name>A0A672LVA4_SINGR</name>
<dbReference type="FunFam" id="1.10.150.50:FF:000126">
    <property type="entry name" value="Zmp:0000000735"/>
    <property type="match status" value="1"/>
</dbReference>
<feature type="domain" description="SAM" evidence="1">
    <location>
        <begin position="36"/>
        <end position="82"/>
    </location>
</feature>
<organism evidence="2 3">
    <name type="scientific">Sinocyclocheilus grahami</name>
    <name type="common">Dianchi golden-line fish</name>
    <name type="synonym">Barbus grahami</name>
    <dbReference type="NCBI Taxonomy" id="75366"/>
    <lineage>
        <taxon>Eukaryota</taxon>
        <taxon>Metazoa</taxon>
        <taxon>Chordata</taxon>
        <taxon>Craniata</taxon>
        <taxon>Vertebrata</taxon>
        <taxon>Euteleostomi</taxon>
        <taxon>Actinopterygii</taxon>
        <taxon>Neopterygii</taxon>
        <taxon>Teleostei</taxon>
        <taxon>Ostariophysi</taxon>
        <taxon>Cypriniformes</taxon>
        <taxon>Cyprinidae</taxon>
        <taxon>Cyprininae</taxon>
        <taxon>Sinocyclocheilus</taxon>
    </lineage>
</organism>
<keyword evidence="3" id="KW-1185">Reference proteome</keyword>
<dbReference type="Gene3D" id="1.10.150.50">
    <property type="entry name" value="Transcription Factor, Ets-1"/>
    <property type="match status" value="1"/>
</dbReference>
<dbReference type="SMART" id="SM00454">
    <property type="entry name" value="SAM"/>
    <property type="match status" value="1"/>
</dbReference>
<dbReference type="GO" id="GO:0005737">
    <property type="term" value="C:cytoplasm"/>
    <property type="evidence" value="ECO:0007669"/>
    <property type="project" value="TreeGrafter"/>
</dbReference>
<dbReference type="InterPro" id="IPR001660">
    <property type="entry name" value="SAM"/>
</dbReference>
<evidence type="ECO:0000313" key="2">
    <source>
        <dbReference type="Ensembl" id="ENSSGRP00000030018.1"/>
    </source>
</evidence>
<reference evidence="2" key="2">
    <citation type="submission" date="2025-09" db="UniProtKB">
        <authorList>
            <consortium name="Ensembl"/>
        </authorList>
    </citation>
    <scope>IDENTIFICATION</scope>
</reference>
<dbReference type="PANTHER" id="PTHR16155">
    <property type="entry name" value="DED DOMAIN-CONTAINING PROTEIN"/>
    <property type="match status" value="1"/>
</dbReference>
<evidence type="ECO:0000259" key="1">
    <source>
        <dbReference type="PROSITE" id="PS50105"/>
    </source>
</evidence>
<dbReference type="InParanoid" id="A0A672LVA4"/>
<protein>
    <recommendedName>
        <fullName evidence="1">SAM domain-containing protein</fullName>
    </recommendedName>
</protein>
<proteinExistence type="predicted"/>
<dbReference type="Ensembl" id="ENSSGRT00000032258.1">
    <property type="protein sequence ID" value="ENSSGRP00000030018.1"/>
    <property type="gene ID" value="ENSSGRG00000017017.1"/>
</dbReference>
<dbReference type="InterPro" id="IPR013761">
    <property type="entry name" value="SAM/pointed_sf"/>
</dbReference>
<dbReference type="Proteomes" id="UP000472262">
    <property type="component" value="Unassembled WGS sequence"/>
</dbReference>
<accession>A0A672LVA4</accession>
<dbReference type="OMA" id="KAFSMQM"/>
<evidence type="ECO:0000313" key="3">
    <source>
        <dbReference type="Proteomes" id="UP000472262"/>
    </source>
</evidence>
<dbReference type="PROSITE" id="PS50105">
    <property type="entry name" value="SAM_DOMAIN"/>
    <property type="match status" value="1"/>
</dbReference>
<dbReference type="PANTHER" id="PTHR16155:SF3">
    <property type="entry name" value="STERILE ALPHA MOTIF DOMAIN-CONTAINING PROTEIN 9-LIKE"/>
    <property type="match status" value="1"/>
</dbReference>
<dbReference type="Pfam" id="PF00536">
    <property type="entry name" value="SAM_1"/>
    <property type="match status" value="1"/>
</dbReference>
<dbReference type="SUPFAM" id="SSF47769">
    <property type="entry name" value="SAM/Pointed domain"/>
    <property type="match status" value="1"/>
</dbReference>
<reference evidence="2" key="1">
    <citation type="submission" date="2025-08" db="UniProtKB">
        <authorList>
            <consortium name="Ensembl"/>
        </authorList>
    </citation>
    <scope>IDENTIFICATION</scope>
</reference>